<comment type="similarity">
    <text evidence="4 14 15">Belongs to the prokaryotic pantothenate kinase family.</text>
</comment>
<reference evidence="18" key="1">
    <citation type="journal article" date="2019" name="Int. J. Syst. Evol. Microbiol.">
        <title>The Global Catalogue of Microorganisms (GCM) 10K type strain sequencing project: providing services to taxonomists for standard genome sequencing and annotation.</title>
        <authorList>
            <consortium name="The Broad Institute Genomics Platform"/>
            <consortium name="The Broad Institute Genome Sequencing Center for Infectious Disease"/>
            <person name="Wu L."/>
            <person name="Ma J."/>
        </authorList>
    </citation>
    <scope>NUCLEOTIDE SEQUENCE [LARGE SCALE GENOMIC DNA]</scope>
    <source>
        <strain evidence="18">CCM 8895</strain>
    </source>
</reference>
<keyword evidence="8 14" id="KW-0808">Transferase</keyword>
<evidence type="ECO:0000256" key="10">
    <source>
        <dbReference type="ARBA" id="ARBA00022777"/>
    </source>
</evidence>
<evidence type="ECO:0000259" key="16">
    <source>
        <dbReference type="Pfam" id="PF00485"/>
    </source>
</evidence>
<evidence type="ECO:0000256" key="15">
    <source>
        <dbReference type="RuleBase" id="RU003530"/>
    </source>
</evidence>
<comment type="caution">
    <text evidence="17">The sequence shown here is derived from an EMBL/GenBank/DDBJ whole genome shotgun (WGS) entry which is preliminary data.</text>
</comment>
<dbReference type="SUPFAM" id="SSF52540">
    <property type="entry name" value="P-loop containing nucleoside triphosphate hydrolases"/>
    <property type="match status" value="1"/>
</dbReference>
<evidence type="ECO:0000256" key="1">
    <source>
        <dbReference type="ARBA" id="ARBA00001206"/>
    </source>
</evidence>
<evidence type="ECO:0000256" key="6">
    <source>
        <dbReference type="ARBA" id="ARBA00015080"/>
    </source>
</evidence>
<dbReference type="EMBL" id="JBHSSN010000013">
    <property type="protein sequence ID" value="MFC6323169.1"/>
    <property type="molecule type" value="Genomic_DNA"/>
</dbReference>
<keyword evidence="12 14" id="KW-0173">Coenzyme A biosynthesis</keyword>
<feature type="binding site" evidence="14">
    <location>
        <begin position="91"/>
        <end position="98"/>
    </location>
    <ligand>
        <name>ATP</name>
        <dbReference type="ChEBI" id="CHEBI:30616"/>
    </ligand>
</feature>
<dbReference type="Pfam" id="PF00485">
    <property type="entry name" value="PRK"/>
    <property type="match status" value="1"/>
</dbReference>
<keyword evidence="7 14" id="KW-0963">Cytoplasm</keyword>
<keyword evidence="9 14" id="KW-0547">Nucleotide-binding</keyword>
<dbReference type="Gene3D" id="3.40.50.300">
    <property type="entry name" value="P-loop containing nucleotide triphosphate hydrolases"/>
    <property type="match status" value="1"/>
</dbReference>
<dbReference type="RefSeq" id="WP_125593679.1">
    <property type="nucleotide sequence ID" value="NZ_JBHSSN010000013.1"/>
</dbReference>
<proteinExistence type="inferred from homology"/>
<accession>A0ABW1UXU0</accession>
<keyword evidence="18" id="KW-1185">Reference proteome</keyword>
<dbReference type="PANTHER" id="PTHR10285">
    <property type="entry name" value="URIDINE KINASE"/>
    <property type="match status" value="1"/>
</dbReference>
<keyword evidence="10 14" id="KW-0418">Kinase</keyword>
<organism evidence="17 18">
    <name type="scientific">Companilactobacillus baiquanensis</name>
    <dbReference type="NCBI Taxonomy" id="2486005"/>
    <lineage>
        <taxon>Bacteria</taxon>
        <taxon>Bacillati</taxon>
        <taxon>Bacillota</taxon>
        <taxon>Bacilli</taxon>
        <taxon>Lactobacillales</taxon>
        <taxon>Lactobacillaceae</taxon>
        <taxon>Companilactobacillus</taxon>
    </lineage>
</organism>
<comment type="pathway">
    <text evidence="3 14 15">Cofactor biosynthesis; coenzyme A biosynthesis; CoA from (R)-pantothenate: step 1/5.</text>
</comment>
<comment type="subcellular location">
    <subcellularLocation>
        <location evidence="2 14 15">Cytoplasm</location>
    </subcellularLocation>
</comment>
<dbReference type="InterPro" id="IPR027417">
    <property type="entry name" value="P-loop_NTPase"/>
</dbReference>
<dbReference type="PIRSF" id="PIRSF000545">
    <property type="entry name" value="Pantothenate_kin"/>
    <property type="match status" value="1"/>
</dbReference>
<dbReference type="GO" id="GO:0004594">
    <property type="term" value="F:pantothenate kinase activity"/>
    <property type="evidence" value="ECO:0007669"/>
    <property type="project" value="UniProtKB-EC"/>
</dbReference>
<dbReference type="InterPro" id="IPR004566">
    <property type="entry name" value="PanK"/>
</dbReference>
<evidence type="ECO:0000313" key="17">
    <source>
        <dbReference type="EMBL" id="MFC6323169.1"/>
    </source>
</evidence>
<evidence type="ECO:0000256" key="14">
    <source>
        <dbReference type="HAMAP-Rule" id="MF_00215"/>
    </source>
</evidence>
<dbReference type="HAMAP" id="MF_00215">
    <property type="entry name" value="Pantothen_kinase_1"/>
    <property type="match status" value="1"/>
</dbReference>
<evidence type="ECO:0000256" key="13">
    <source>
        <dbReference type="ARBA" id="ARBA00032866"/>
    </source>
</evidence>
<name>A0ABW1UXU0_9LACO</name>
<dbReference type="NCBIfam" id="TIGR00554">
    <property type="entry name" value="panK_bact"/>
    <property type="match status" value="1"/>
</dbReference>
<evidence type="ECO:0000256" key="9">
    <source>
        <dbReference type="ARBA" id="ARBA00022741"/>
    </source>
</evidence>
<feature type="domain" description="Phosphoribulokinase/uridine kinase" evidence="16">
    <location>
        <begin position="86"/>
        <end position="224"/>
    </location>
</feature>
<evidence type="ECO:0000313" key="18">
    <source>
        <dbReference type="Proteomes" id="UP001596186"/>
    </source>
</evidence>
<evidence type="ECO:0000256" key="12">
    <source>
        <dbReference type="ARBA" id="ARBA00022993"/>
    </source>
</evidence>
<gene>
    <name evidence="14 17" type="primary">coaA</name>
    <name evidence="17" type="ORF">ACFP1F_05420</name>
</gene>
<dbReference type="CDD" id="cd02025">
    <property type="entry name" value="PanK"/>
    <property type="match status" value="1"/>
</dbReference>
<evidence type="ECO:0000256" key="11">
    <source>
        <dbReference type="ARBA" id="ARBA00022840"/>
    </source>
</evidence>
<evidence type="ECO:0000256" key="4">
    <source>
        <dbReference type="ARBA" id="ARBA00006087"/>
    </source>
</evidence>
<comment type="catalytic activity">
    <reaction evidence="1 14 15">
        <text>(R)-pantothenate + ATP = (R)-4'-phosphopantothenate + ADP + H(+)</text>
        <dbReference type="Rhea" id="RHEA:16373"/>
        <dbReference type="ChEBI" id="CHEBI:10986"/>
        <dbReference type="ChEBI" id="CHEBI:15378"/>
        <dbReference type="ChEBI" id="CHEBI:29032"/>
        <dbReference type="ChEBI" id="CHEBI:30616"/>
        <dbReference type="ChEBI" id="CHEBI:456216"/>
        <dbReference type="EC" id="2.7.1.33"/>
    </reaction>
</comment>
<evidence type="ECO:0000256" key="7">
    <source>
        <dbReference type="ARBA" id="ARBA00022490"/>
    </source>
</evidence>
<evidence type="ECO:0000256" key="2">
    <source>
        <dbReference type="ARBA" id="ARBA00004496"/>
    </source>
</evidence>
<dbReference type="EC" id="2.7.1.33" evidence="5 14"/>
<evidence type="ECO:0000256" key="5">
    <source>
        <dbReference type="ARBA" id="ARBA00012102"/>
    </source>
</evidence>
<sequence length="308" mass="36377">MKELSNYNEFSREEWKHFHGEYNKQAITNSELRKIKSLDDEISITDVRSVYAPVRHLLHIYLKNYRKLTKLKNDFLDHPNKKVPFIIGVSGSVAVGKSTTARLLKIMLERAYPQYNVAQMTTDGFLYPSKVLKEKGLMDKKGFPQTYDMPKLLKFLSDVKTQSGPIRYPLYSHNIYDIIPDKFEEINSPDILIVEGINALQLTENTKIFMSDFFDFSIYIDADVKNIEEWFLNRFETLLSLARNDPNSYYYQFTQLPEKESLQMAKDVWQNINYPNLLNYIRPTRTRADLILHKSDDHQIDKIYLRKY</sequence>
<protein>
    <recommendedName>
        <fullName evidence="6 14">Pantothenate kinase</fullName>
        <ecNumber evidence="5 14">2.7.1.33</ecNumber>
    </recommendedName>
    <alternativeName>
        <fullName evidence="13 14">Pantothenic acid kinase</fullName>
    </alternativeName>
</protein>
<keyword evidence="11 14" id="KW-0067">ATP-binding</keyword>
<dbReference type="InterPro" id="IPR006083">
    <property type="entry name" value="PRK/URK"/>
</dbReference>
<evidence type="ECO:0000256" key="8">
    <source>
        <dbReference type="ARBA" id="ARBA00022679"/>
    </source>
</evidence>
<dbReference type="Proteomes" id="UP001596186">
    <property type="component" value="Unassembled WGS sequence"/>
</dbReference>
<evidence type="ECO:0000256" key="3">
    <source>
        <dbReference type="ARBA" id="ARBA00005225"/>
    </source>
</evidence>